<reference evidence="4" key="1">
    <citation type="submission" date="2023-05" db="EMBL/GenBank/DDBJ databases">
        <title>Draft genome of Pseudofrankia sp. BMG5.37.</title>
        <authorList>
            <person name="Gtari M."/>
            <person name="Ghodhbane F."/>
            <person name="Sbissi I."/>
        </authorList>
    </citation>
    <scope>NUCLEOTIDE SEQUENCE [LARGE SCALE GENOMIC DNA]</scope>
    <source>
        <strain evidence="4">BMG 814</strain>
    </source>
</reference>
<accession>A0ABT9I8M9</accession>
<feature type="coiled-coil region" evidence="1">
    <location>
        <begin position="2"/>
        <end position="29"/>
    </location>
</feature>
<dbReference type="EMBL" id="JASNFN010000003">
    <property type="protein sequence ID" value="MDP5181918.1"/>
    <property type="molecule type" value="Genomic_DNA"/>
</dbReference>
<organism evidence="3 4">
    <name type="scientific">Blastococcus carthaginiensis</name>
    <dbReference type="NCBI Taxonomy" id="3050034"/>
    <lineage>
        <taxon>Bacteria</taxon>
        <taxon>Bacillati</taxon>
        <taxon>Actinomycetota</taxon>
        <taxon>Actinomycetes</taxon>
        <taxon>Geodermatophilales</taxon>
        <taxon>Geodermatophilaceae</taxon>
        <taxon>Blastococcus</taxon>
    </lineage>
</organism>
<keyword evidence="4" id="KW-1185">Reference proteome</keyword>
<name>A0ABT9I8M9_9ACTN</name>
<dbReference type="RefSeq" id="WP_305998626.1">
    <property type="nucleotide sequence ID" value="NZ_JASNFN010000003.1"/>
</dbReference>
<dbReference type="Gene3D" id="3.10.450.50">
    <property type="match status" value="1"/>
</dbReference>
<protein>
    <submittedName>
        <fullName evidence="3">Nuclear transport factor 2 family protein</fullName>
    </submittedName>
</protein>
<evidence type="ECO:0000313" key="3">
    <source>
        <dbReference type="EMBL" id="MDP5181918.1"/>
    </source>
</evidence>
<evidence type="ECO:0000313" key="4">
    <source>
        <dbReference type="Proteomes" id="UP001233673"/>
    </source>
</evidence>
<dbReference type="InterPro" id="IPR037401">
    <property type="entry name" value="SnoaL-like"/>
</dbReference>
<gene>
    <name evidence="3" type="ORF">QOZ88_04655</name>
</gene>
<keyword evidence="1" id="KW-0175">Coiled coil</keyword>
<proteinExistence type="predicted"/>
<dbReference type="Pfam" id="PF13577">
    <property type="entry name" value="SnoaL_4"/>
    <property type="match status" value="1"/>
</dbReference>
<feature type="domain" description="SnoaL-like" evidence="2">
    <location>
        <begin position="17"/>
        <end position="141"/>
    </location>
</feature>
<dbReference type="InterPro" id="IPR032710">
    <property type="entry name" value="NTF2-like_dom_sf"/>
</dbReference>
<sequence length="169" mass="18117">MSADLAGRLAHLEQRVQQLENERAVAQVVAAYGPLVDGGDDARVAALWDPDGVYDVDELLMTGRAEIAAMVRSPAHQRWIAGGCAHVVGPPHVTVTGDDAVAVCHSLMVVHDDGRFVVRRATANRWRLHRGADGWQVVDRTNRVLDGRAEAPRLLSAGIFGDGSPGDEA</sequence>
<evidence type="ECO:0000259" key="2">
    <source>
        <dbReference type="Pfam" id="PF13577"/>
    </source>
</evidence>
<comment type="caution">
    <text evidence="3">The sequence shown here is derived from an EMBL/GenBank/DDBJ whole genome shotgun (WGS) entry which is preliminary data.</text>
</comment>
<dbReference type="SUPFAM" id="SSF54427">
    <property type="entry name" value="NTF2-like"/>
    <property type="match status" value="1"/>
</dbReference>
<evidence type="ECO:0000256" key="1">
    <source>
        <dbReference type="SAM" id="Coils"/>
    </source>
</evidence>
<dbReference type="Proteomes" id="UP001233673">
    <property type="component" value="Unassembled WGS sequence"/>
</dbReference>